<dbReference type="PROSITE" id="PS00135">
    <property type="entry name" value="TRYPSIN_SER"/>
    <property type="match status" value="1"/>
</dbReference>
<evidence type="ECO:0000256" key="3">
    <source>
        <dbReference type="PROSITE-ProRule" id="PRU00124"/>
    </source>
</evidence>
<dbReference type="EMBL" id="HACG01025513">
    <property type="protein sequence ID" value="CEK72378.1"/>
    <property type="molecule type" value="Transcribed_RNA"/>
</dbReference>
<dbReference type="GO" id="GO:0016020">
    <property type="term" value="C:membrane"/>
    <property type="evidence" value="ECO:0007669"/>
    <property type="project" value="InterPro"/>
</dbReference>
<dbReference type="PRINTS" id="PR00261">
    <property type="entry name" value="LDLRECEPTOR"/>
</dbReference>
<proteinExistence type="predicted"/>
<protein>
    <recommendedName>
        <fullName evidence="6">Peptidase S1 domain-containing protein</fullName>
    </recommendedName>
</protein>
<keyword evidence="4" id="KW-0720">Serine protease</keyword>
<dbReference type="SMART" id="SM00192">
    <property type="entry name" value="LDLa"/>
    <property type="match status" value="5"/>
</dbReference>
<dbReference type="InterPro" id="IPR036772">
    <property type="entry name" value="SRCR-like_dom_sf"/>
</dbReference>
<dbReference type="Gene3D" id="2.40.10.10">
    <property type="entry name" value="Trypsin-like serine proteases"/>
    <property type="match status" value="1"/>
</dbReference>
<dbReference type="InterPro" id="IPR036055">
    <property type="entry name" value="LDL_receptor-like_sf"/>
</dbReference>
<dbReference type="SMART" id="SM00020">
    <property type="entry name" value="Tryp_SPc"/>
    <property type="match status" value="1"/>
</dbReference>
<sequence length="701" mass="76171">METGRSRPRKLDYVHFTRVNNSSSPTVTTTMSGSSPNDVNLPTTSMNILTKFQMMSPHLIVKVIAATIFIAAIIAMAVTIAFIVEGKQPNSKFTKSFDNLTTVPVMDNTSSLSSSVSDWILSTATSSISTSSSTFVAVASPLPSCTDDQFRCPSGQCVSKSAICNEVYECADKGDEANCSDCTGFRCLSNNVCLWDRMTSRCNQIFDCEDYSDELNCPRKPRQHVCSNGVHILSTNVCDGLDDCGDNSDEETCVCQERKQFPCSDQKGKCIPITWVCDGNPDCPNGADEDSCDVCTEEDFRCTDYSCVNKSLRCDGKVDCSGPGGDEDGCVELTALGELRVMVAGNMLPVCSDGWTDGHSTWACNTLHARAVLSWTSQSQPSSVNQFAVIKDLQSEVKLVNFDISDACLSKASIHIICQNEECGRRQTDVIQSFVAGGNLASLGKWPWVLSLAYLNKPICGAALIGTRWALTAAHCIMYPMEGDKDYSKTPSYFTVTAGAVVATDQITNTAGSRDGSHGTKSQIVRISKIIFHPKRIVLDSGGVDWDLALLQLVSDITMTDFVQPVCLPSQTQIFPPTSICYLAGWGLLSHRQYIRPSHLRDTRMQLWSESRCSSNTVVGETVVNTNSTLCAGYLFGRPTGCQGDSGGPLTCLDSFSGRYFLAGIMSQGSDRCGLSHPNTHGNRFVRVAKAVPWIQEMMRG</sequence>
<keyword evidence="2" id="KW-0325">Glycoprotein</keyword>
<feature type="transmembrane region" description="Helical" evidence="5">
    <location>
        <begin position="59"/>
        <end position="84"/>
    </location>
</feature>
<dbReference type="InterPro" id="IPR001254">
    <property type="entry name" value="Trypsin_dom"/>
</dbReference>
<feature type="disulfide bond" evidence="3">
    <location>
        <begin position="302"/>
        <end position="320"/>
    </location>
</feature>
<feature type="disulfide bond" evidence="3">
    <location>
        <begin position="226"/>
        <end position="244"/>
    </location>
</feature>
<evidence type="ECO:0000256" key="1">
    <source>
        <dbReference type="ARBA" id="ARBA00023157"/>
    </source>
</evidence>
<dbReference type="InterPro" id="IPR002172">
    <property type="entry name" value="LDrepeatLR_classA_rpt"/>
</dbReference>
<gene>
    <name evidence="7" type="primary">ORF82145</name>
</gene>
<dbReference type="AlphaFoldDB" id="A0A0B6ZUX9"/>
<reference evidence="7" key="1">
    <citation type="submission" date="2014-12" db="EMBL/GenBank/DDBJ databases">
        <title>Insight into the proteome of Arion vulgaris.</title>
        <authorList>
            <person name="Aradska J."/>
            <person name="Bulat T."/>
            <person name="Smidak R."/>
            <person name="Sarate P."/>
            <person name="Gangsoo J."/>
            <person name="Sialana F."/>
            <person name="Bilban M."/>
            <person name="Lubec G."/>
        </authorList>
    </citation>
    <scope>NUCLEOTIDE SEQUENCE</scope>
    <source>
        <tissue evidence="7">Skin</tissue>
    </source>
</reference>
<keyword evidence="5" id="KW-0812">Transmembrane</keyword>
<dbReference type="CDD" id="cd00190">
    <property type="entry name" value="Tryp_SPc"/>
    <property type="match status" value="1"/>
</dbReference>
<dbReference type="SUPFAM" id="SSF56487">
    <property type="entry name" value="SRCR-like"/>
    <property type="match status" value="1"/>
</dbReference>
<keyword evidence="5" id="KW-0472">Membrane</keyword>
<dbReference type="PROSITE" id="PS00134">
    <property type="entry name" value="TRYPSIN_HIS"/>
    <property type="match status" value="1"/>
</dbReference>
<dbReference type="GO" id="GO:0004252">
    <property type="term" value="F:serine-type endopeptidase activity"/>
    <property type="evidence" value="ECO:0007669"/>
    <property type="project" value="InterPro"/>
</dbReference>
<dbReference type="SUPFAM" id="SSF57424">
    <property type="entry name" value="LDL receptor-like module"/>
    <property type="match status" value="4"/>
</dbReference>
<dbReference type="GO" id="GO:0006508">
    <property type="term" value="P:proteolysis"/>
    <property type="evidence" value="ECO:0007669"/>
    <property type="project" value="UniProtKB-KW"/>
</dbReference>
<evidence type="ECO:0000256" key="2">
    <source>
        <dbReference type="ARBA" id="ARBA00023180"/>
    </source>
</evidence>
<feature type="disulfide bond" evidence="3">
    <location>
        <begin position="202"/>
        <end position="217"/>
    </location>
</feature>
<accession>A0A0B6ZUX9</accession>
<keyword evidence="4" id="KW-0378">Hydrolase</keyword>
<evidence type="ECO:0000259" key="6">
    <source>
        <dbReference type="PROSITE" id="PS50240"/>
    </source>
</evidence>
<dbReference type="PROSITE" id="PS50068">
    <property type="entry name" value="LDLRA_2"/>
    <property type="match status" value="5"/>
</dbReference>
<dbReference type="PANTHER" id="PTHR24252">
    <property type="entry name" value="ACROSIN-RELATED"/>
    <property type="match status" value="1"/>
</dbReference>
<comment type="caution">
    <text evidence="3">Lacks conserved residue(s) required for the propagation of feature annotation.</text>
</comment>
<name>A0A0B6ZUX9_9EUPU</name>
<dbReference type="Pfam" id="PF00057">
    <property type="entry name" value="Ldl_recept_a"/>
    <property type="match status" value="3"/>
</dbReference>
<dbReference type="Gene3D" id="4.10.400.10">
    <property type="entry name" value="Low-density Lipoprotein Receptor"/>
    <property type="match status" value="4"/>
</dbReference>
<dbReference type="InterPro" id="IPR043504">
    <property type="entry name" value="Peptidase_S1_PA_chymotrypsin"/>
</dbReference>
<keyword evidence="1 3" id="KW-1015">Disulfide bond</keyword>
<feature type="domain" description="Peptidase S1" evidence="6">
    <location>
        <begin position="435"/>
        <end position="700"/>
    </location>
</feature>
<dbReference type="CDD" id="cd00112">
    <property type="entry name" value="LDLa"/>
    <property type="match status" value="4"/>
</dbReference>
<dbReference type="Pfam" id="PF00089">
    <property type="entry name" value="Trypsin"/>
    <property type="match status" value="1"/>
</dbReference>
<dbReference type="InterPro" id="IPR009003">
    <property type="entry name" value="Peptidase_S1_PA"/>
</dbReference>
<dbReference type="InterPro" id="IPR033116">
    <property type="entry name" value="TRYPSIN_SER"/>
</dbReference>
<evidence type="ECO:0000313" key="7">
    <source>
        <dbReference type="EMBL" id="CEK72378.1"/>
    </source>
</evidence>
<feature type="disulfide bond" evidence="3">
    <location>
        <begin position="164"/>
        <end position="179"/>
    </location>
</feature>
<evidence type="ECO:0000256" key="4">
    <source>
        <dbReference type="RuleBase" id="RU363034"/>
    </source>
</evidence>
<feature type="disulfide bond" evidence="3">
    <location>
        <begin position="152"/>
        <end position="170"/>
    </location>
</feature>
<organism evidence="7">
    <name type="scientific">Arion vulgaris</name>
    <dbReference type="NCBI Taxonomy" id="1028688"/>
    <lineage>
        <taxon>Eukaryota</taxon>
        <taxon>Metazoa</taxon>
        <taxon>Spiralia</taxon>
        <taxon>Lophotrochozoa</taxon>
        <taxon>Mollusca</taxon>
        <taxon>Gastropoda</taxon>
        <taxon>Heterobranchia</taxon>
        <taxon>Euthyneura</taxon>
        <taxon>Panpulmonata</taxon>
        <taxon>Eupulmonata</taxon>
        <taxon>Stylommatophora</taxon>
        <taxon>Helicina</taxon>
        <taxon>Arionoidea</taxon>
        <taxon>Arionidae</taxon>
        <taxon>Arion</taxon>
    </lineage>
</organism>
<feature type="disulfide bond" evidence="3">
    <location>
        <begin position="277"/>
        <end position="292"/>
    </location>
</feature>
<feature type="disulfide bond" evidence="3">
    <location>
        <begin position="238"/>
        <end position="253"/>
    </location>
</feature>
<feature type="disulfide bond" evidence="3">
    <location>
        <begin position="145"/>
        <end position="157"/>
    </location>
</feature>
<dbReference type="PANTHER" id="PTHR24252:SF7">
    <property type="entry name" value="HYALIN"/>
    <property type="match status" value="1"/>
</dbReference>
<evidence type="ECO:0000256" key="5">
    <source>
        <dbReference type="SAM" id="Phobius"/>
    </source>
</evidence>
<keyword evidence="5" id="KW-1133">Transmembrane helix</keyword>
<dbReference type="PROSITE" id="PS50240">
    <property type="entry name" value="TRYPSIN_DOM"/>
    <property type="match status" value="1"/>
</dbReference>
<dbReference type="InterPro" id="IPR018114">
    <property type="entry name" value="TRYPSIN_HIS"/>
</dbReference>
<feature type="disulfide bond" evidence="3">
    <location>
        <begin position="295"/>
        <end position="307"/>
    </location>
</feature>
<keyword evidence="4" id="KW-0645">Protease</keyword>
<dbReference type="SUPFAM" id="SSF50494">
    <property type="entry name" value="Trypsin-like serine proteases"/>
    <property type="match status" value="1"/>
</dbReference>